<evidence type="ECO:0000313" key="2">
    <source>
        <dbReference type="Proteomes" id="UP000319293"/>
    </source>
</evidence>
<accession>A0A4Y5TQJ1</accession>
<protein>
    <submittedName>
        <fullName evidence="1">Uncharacterized protein</fullName>
    </submittedName>
</protein>
<dbReference type="KEGG" id="vg:77948035"/>
<proteinExistence type="predicted"/>
<dbReference type="EMBL" id="MK816297">
    <property type="protein sequence ID" value="QDB70850.1"/>
    <property type="molecule type" value="Genomic_DNA"/>
</dbReference>
<reference evidence="1 2" key="1">
    <citation type="submission" date="2019-04" db="EMBL/GenBank/DDBJ databases">
        <title>Complete genome sequence of a novel bacteriophage, PBPA162, infecting Pseudomonas aeruginosa.</title>
        <authorList>
            <person name="Myung H."/>
            <person name="Hong H."/>
            <person name="Cho J."/>
        </authorList>
    </citation>
    <scope>NUCLEOTIDE SEQUENCE [LARGE SCALE GENOMIC DNA]</scope>
</reference>
<sequence>MNIRKREEYKLITEYYGDRTARRSGVPLMNHIREGLELLNMFGASDTAKQAFCLHPLLQGDMELGTNVQNIALNSQVNPNALTQALLYREAANRYLCSPMTDPWGPATATRAVRPMTLSPHVYFMLCADKLQNQKDFDIYHKDTHPRSKYLAKYFKNWLTILGVVPEEQLAYHQHLIMSEHRINGDD</sequence>
<evidence type="ECO:0000313" key="1">
    <source>
        <dbReference type="EMBL" id="QDB70850.1"/>
    </source>
</evidence>
<dbReference type="RefSeq" id="YP_010671779.1">
    <property type="nucleotide sequence ID" value="NC_070971.1"/>
</dbReference>
<name>A0A4Y5TQJ1_9CAUD</name>
<dbReference type="GeneID" id="77948035"/>
<dbReference type="Proteomes" id="UP000319293">
    <property type="component" value="Segment"/>
</dbReference>
<keyword evidence="2" id="KW-1185">Reference proteome</keyword>
<organism evidence="1 2">
    <name type="scientific">Pseudomonas virus PBPA162</name>
    <dbReference type="NCBI Taxonomy" id="2588096"/>
    <lineage>
        <taxon>Viruses</taxon>
        <taxon>Duplodnaviria</taxon>
        <taxon>Heunggongvirae</taxon>
        <taxon>Uroviricota</taxon>
        <taxon>Caudoviricetes</taxon>
        <taxon>Queuovirinae</taxon>
        <taxon>Iggyvirus</taxon>
        <taxon>Iggyvirus PBPA162</taxon>
    </lineage>
</organism>